<protein>
    <submittedName>
        <fullName evidence="3">Phage integrase family protein</fullName>
    </submittedName>
</protein>
<dbReference type="Proteomes" id="UP000007437">
    <property type="component" value="Chromosome"/>
</dbReference>
<evidence type="ECO:0000256" key="1">
    <source>
        <dbReference type="ARBA" id="ARBA00023172"/>
    </source>
</evidence>
<dbReference type="GO" id="GO:0015074">
    <property type="term" value="P:DNA integration"/>
    <property type="evidence" value="ECO:0007669"/>
    <property type="project" value="InterPro"/>
</dbReference>
<dbReference type="AlphaFoldDB" id="E5AKL9"/>
<dbReference type="KEGG" id="brh:RBRH_00850"/>
<dbReference type="Pfam" id="PF00589">
    <property type="entry name" value="Phage_integrase"/>
    <property type="match status" value="1"/>
</dbReference>
<evidence type="ECO:0000313" key="3">
    <source>
        <dbReference type="EMBL" id="CBW73691.1"/>
    </source>
</evidence>
<name>E5AKL9_MYCRK</name>
<dbReference type="Gene3D" id="1.10.443.10">
    <property type="entry name" value="Intergrase catalytic core"/>
    <property type="match status" value="1"/>
</dbReference>
<accession>E5AKL9</accession>
<feature type="domain" description="Tyr recombinase" evidence="2">
    <location>
        <begin position="82"/>
        <end position="158"/>
    </location>
</feature>
<sequence length="169" mass="19193">MATPSDPCSCSRFIQAVFLCQTWKQFIPVQVKWQALRLTEQKSPNNYLAMSLRESRDCRLEKGKTCVTNHSRTRFAGTSPCRRTRVSPRACSLHCKAAAARASFPVSLKRPCVLIFLKNDLRHAWASWHVQRGTSLHVLEELGGWETMEMVQRYAHLSCRPLDAMGDAA</sequence>
<gene>
    <name evidence="3" type="ordered locus">RBRH_00850</name>
</gene>
<dbReference type="GO" id="GO:0006310">
    <property type="term" value="P:DNA recombination"/>
    <property type="evidence" value="ECO:0007669"/>
    <property type="project" value="UniProtKB-KW"/>
</dbReference>
<dbReference type="STRING" id="882378.RBRH_00850"/>
<organism evidence="3 4">
    <name type="scientific">Mycetohabitans rhizoxinica (strain DSM 19002 / CIP 109453 / HKI 454)</name>
    <name type="common">Paraburkholderia rhizoxinica</name>
    <dbReference type="NCBI Taxonomy" id="882378"/>
    <lineage>
        <taxon>Bacteria</taxon>
        <taxon>Pseudomonadati</taxon>
        <taxon>Pseudomonadota</taxon>
        <taxon>Betaproteobacteria</taxon>
        <taxon>Burkholderiales</taxon>
        <taxon>Burkholderiaceae</taxon>
        <taxon>Mycetohabitans</taxon>
    </lineage>
</organism>
<dbReference type="InterPro" id="IPR002104">
    <property type="entry name" value="Integrase_catalytic"/>
</dbReference>
<dbReference type="eggNOG" id="COG0582">
    <property type="taxonomic scope" value="Bacteria"/>
</dbReference>
<keyword evidence="1" id="KW-0233">DNA recombination</keyword>
<dbReference type="SUPFAM" id="SSF56349">
    <property type="entry name" value="DNA breaking-rejoining enzymes"/>
    <property type="match status" value="1"/>
</dbReference>
<proteinExistence type="predicted"/>
<dbReference type="HOGENOM" id="CLU_1575565_0_0_4"/>
<reference evidence="3 4" key="1">
    <citation type="journal article" date="2011" name="J. Bacteriol.">
        <title>Complete genome sequence of Burkholderia rhizoxinica, an endosymbiont of Rhizopus microsporus.</title>
        <authorList>
            <person name="Lackner G."/>
            <person name="Moebius N."/>
            <person name="Partida-Martinez L."/>
            <person name="Hertweck C."/>
        </authorList>
    </citation>
    <scope>NUCLEOTIDE SEQUENCE [LARGE SCALE GENOMIC DNA]</scope>
    <source>
        <strain evidence="4">DSM 19002 / CIP 109453 / HKI 454</strain>
    </source>
</reference>
<dbReference type="InterPro" id="IPR011010">
    <property type="entry name" value="DNA_brk_join_enz"/>
</dbReference>
<evidence type="ECO:0000259" key="2">
    <source>
        <dbReference type="Pfam" id="PF00589"/>
    </source>
</evidence>
<dbReference type="GO" id="GO:0003677">
    <property type="term" value="F:DNA binding"/>
    <property type="evidence" value="ECO:0007669"/>
    <property type="project" value="InterPro"/>
</dbReference>
<evidence type="ECO:0000313" key="4">
    <source>
        <dbReference type="Proteomes" id="UP000007437"/>
    </source>
</evidence>
<dbReference type="EMBL" id="FR687359">
    <property type="protein sequence ID" value="CBW73691.1"/>
    <property type="molecule type" value="Genomic_DNA"/>
</dbReference>
<dbReference type="InterPro" id="IPR013762">
    <property type="entry name" value="Integrase-like_cat_sf"/>
</dbReference>